<dbReference type="Gramene" id="KZM93642">
    <property type="protein sequence ID" value="KZM93642"/>
    <property type="gene ID" value="DCAR_016887"/>
</dbReference>
<keyword evidence="2" id="KW-0521">NADP</keyword>
<proteinExistence type="inferred from homology"/>
<dbReference type="PANTHER" id="PTHR43490">
    <property type="entry name" value="(+)-NEOMENTHOL DEHYDROGENASE"/>
    <property type="match status" value="1"/>
</dbReference>
<dbReference type="STRING" id="79200.A0A161ZZ26"/>
<reference evidence="5" key="1">
    <citation type="journal article" date="2016" name="Nat. Genet.">
        <title>A high-quality carrot genome assembly provides new insights into carotenoid accumulation and asterid genome evolution.</title>
        <authorList>
            <person name="Iorizzo M."/>
            <person name="Ellison S."/>
            <person name="Senalik D."/>
            <person name="Zeng P."/>
            <person name="Satapoomin P."/>
            <person name="Huang J."/>
            <person name="Bowman M."/>
            <person name="Iovene M."/>
            <person name="Sanseverino W."/>
            <person name="Cavagnaro P."/>
            <person name="Yildiz M."/>
            <person name="Macko-Podgorni A."/>
            <person name="Moranska E."/>
            <person name="Grzebelus E."/>
            <person name="Grzebelus D."/>
            <person name="Ashrafi H."/>
            <person name="Zheng Z."/>
            <person name="Cheng S."/>
            <person name="Spooner D."/>
            <person name="Van Deynze A."/>
            <person name="Simon P."/>
        </authorList>
    </citation>
    <scope>NUCLEOTIDE SEQUENCE [LARGE SCALE GENOMIC DNA]</scope>
    <source>
        <tissue evidence="5">Leaf</tissue>
    </source>
</reference>
<dbReference type="PANTHER" id="PTHR43490:SF60">
    <property type="entry name" value="NAD(P)-BINDING ROSSMANN-FOLD SUPERFAMILY PROTEIN"/>
    <property type="match status" value="1"/>
</dbReference>
<gene>
    <name evidence="5" type="ORF">DCAR_016887</name>
</gene>
<evidence type="ECO:0000256" key="2">
    <source>
        <dbReference type="ARBA" id="ARBA00022857"/>
    </source>
</evidence>
<accession>A0A161ZZ26</accession>
<evidence type="ECO:0000256" key="1">
    <source>
        <dbReference type="ARBA" id="ARBA00006484"/>
    </source>
</evidence>
<name>A0A161ZZ26_DAUCS</name>
<sequence>MYRWWSKETVAVVTGANKGIGYAMVKRLSELGVTVILTARDNARGLKAVETLKGLGFDVFFHCLDISDHASILDFASWFKHQFGQLDILVNNAAISYNEIHENSVEHADEVIQTNYYGPKALIEALFPFFSRSMTTTRVLNLSSRLGLLNKLKNPEIKKILLYEEKLSEDLIDDIVKLFIDDVKKGQWKSRGWPENWTEYAVSKLALNAYSKVLANRYQGQGLSVNCFCPGYTQTSMTHGTGNYTADAAAELGVNIVLIPAKDLPTGKFFLRSSRDGCRVPLFPIREFPSASGVDELESLCGVGCSKDFIFTPCIFISSKAQTQSSRSALVENESADIQVFSESESVEEMEVPVEKLLEMS</sequence>
<dbReference type="InterPro" id="IPR002347">
    <property type="entry name" value="SDR_fam"/>
</dbReference>
<dbReference type="PRINTS" id="PR00081">
    <property type="entry name" value="GDHRDH"/>
</dbReference>
<dbReference type="OMA" id="YWANDSV"/>
<evidence type="ECO:0008006" key="6">
    <source>
        <dbReference type="Google" id="ProtNLM"/>
    </source>
</evidence>
<dbReference type="EMBL" id="LNRQ01000005">
    <property type="protein sequence ID" value="KZM93642.1"/>
    <property type="molecule type" value="Genomic_DNA"/>
</dbReference>
<dbReference type="Pfam" id="PF00106">
    <property type="entry name" value="adh_short"/>
    <property type="match status" value="2"/>
</dbReference>
<dbReference type="GO" id="GO:0016020">
    <property type="term" value="C:membrane"/>
    <property type="evidence" value="ECO:0007669"/>
    <property type="project" value="TreeGrafter"/>
</dbReference>
<dbReference type="PRINTS" id="PR00080">
    <property type="entry name" value="SDRFAMILY"/>
</dbReference>
<evidence type="ECO:0000256" key="3">
    <source>
        <dbReference type="ARBA" id="ARBA00023002"/>
    </source>
</evidence>
<evidence type="ECO:0000256" key="4">
    <source>
        <dbReference type="RuleBase" id="RU000363"/>
    </source>
</evidence>
<evidence type="ECO:0000313" key="5">
    <source>
        <dbReference type="EMBL" id="KZM93642.1"/>
    </source>
</evidence>
<organism evidence="5">
    <name type="scientific">Daucus carota subsp. sativus</name>
    <name type="common">Carrot</name>
    <dbReference type="NCBI Taxonomy" id="79200"/>
    <lineage>
        <taxon>Eukaryota</taxon>
        <taxon>Viridiplantae</taxon>
        <taxon>Streptophyta</taxon>
        <taxon>Embryophyta</taxon>
        <taxon>Tracheophyta</taxon>
        <taxon>Spermatophyta</taxon>
        <taxon>Magnoliopsida</taxon>
        <taxon>eudicotyledons</taxon>
        <taxon>Gunneridae</taxon>
        <taxon>Pentapetalae</taxon>
        <taxon>asterids</taxon>
        <taxon>campanulids</taxon>
        <taxon>Apiales</taxon>
        <taxon>Apiaceae</taxon>
        <taxon>Apioideae</taxon>
        <taxon>Scandiceae</taxon>
        <taxon>Daucinae</taxon>
        <taxon>Daucus</taxon>
        <taxon>Daucus sect. Daucus</taxon>
    </lineage>
</organism>
<dbReference type="InterPro" id="IPR036291">
    <property type="entry name" value="NAD(P)-bd_dom_sf"/>
</dbReference>
<dbReference type="Gene3D" id="3.40.50.720">
    <property type="entry name" value="NAD(P)-binding Rossmann-like Domain"/>
    <property type="match status" value="1"/>
</dbReference>
<dbReference type="SUPFAM" id="SSF51735">
    <property type="entry name" value="NAD(P)-binding Rossmann-fold domains"/>
    <property type="match status" value="1"/>
</dbReference>
<dbReference type="FunFam" id="3.40.50.720:FF:000387">
    <property type="entry name" value="NAD(P)-binding Rossmann-fold superfamily protein"/>
    <property type="match status" value="1"/>
</dbReference>
<dbReference type="GO" id="GO:0016491">
    <property type="term" value="F:oxidoreductase activity"/>
    <property type="evidence" value="ECO:0007669"/>
    <property type="project" value="UniProtKB-KW"/>
</dbReference>
<comment type="similarity">
    <text evidence="1 4">Belongs to the short-chain dehydrogenases/reductases (SDR) family.</text>
</comment>
<protein>
    <recommendedName>
        <fullName evidence="6">(+)-neomenthol dehydrogenase</fullName>
    </recommendedName>
</protein>
<keyword evidence="3" id="KW-0560">Oxidoreductase</keyword>
<dbReference type="AlphaFoldDB" id="A0A161ZZ26"/>
<comment type="caution">
    <text evidence="5">The sequence shown here is derived from an EMBL/GenBank/DDBJ whole genome shotgun (WGS) entry which is preliminary data.</text>
</comment>